<keyword evidence="1" id="KW-0812">Transmembrane</keyword>
<name>E1GXH2_9BACT</name>
<reference evidence="2 3" key="1">
    <citation type="submission" date="2010-09" db="EMBL/GenBank/DDBJ databases">
        <authorList>
            <person name="Harkins D.M."/>
            <person name="Madupu R."/>
            <person name="Durkin A.S."/>
            <person name="Torralba M."/>
            <person name="Methe B."/>
            <person name="Sutton G.G."/>
            <person name="Nelson K.E."/>
        </authorList>
    </citation>
    <scope>NUCLEOTIDE SEQUENCE [LARGE SCALE GENOMIC DNA]</scope>
    <source>
        <strain evidence="2 3">CRIS 21A-A</strain>
    </source>
</reference>
<comment type="caution">
    <text evidence="2">The sequence shown here is derived from an EMBL/GenBank/DDBJ whole genome shotgun (WGS) entry which is preliminary data.</text>
</comment>
<feature type="transmembrane region" description="Helical" evidence="1">
    <location>
        <begin position="12"/>
        <end position="34"/>
    </location>
</feature>
<evidence type="ECO:0000313" key="3">
    <source>
        <dbReference type="Proteomes" id="UP000016016"/>
    </source>
</evidence>
<keyword evidence="1" id="KW-1133">Transmembrane helix</keyword>
<dbReference type="EMBL" id="ADFQ01000086">
    <property type="protein sequence ID" value="EFN90618.1"/>
    <property type="molecule type" value="Genomic_DNA"/>
</dbReference>
<evidence type="ECO:0000313" key="2">
    <source>
        <dbReference type="EMBL" id="EFN90618.1"/>
    </source>
</evidence>
<sequence>MVRATSIRDKIFFLSTIYIILFLLSSFFLLQLYMLAKIII</sequence>
<organism evidence="2 3">
    <name type="scientific">Prevotella amnii CRIS 21A-A</name>
    <dbReference type="NCBI Taxonomy" id="679191"/>
    <lineage>
        <taxon>Bacteria</taxon>
        <taxon>Pseudomonadati</taxon>
        <taxon>Bacteroidota</taxon>
        <taxon>Bacteroidia</taxon>
        <taxon>Bacteroidales</taxon>
        <taxon>Prevotellaceae</taxon>
        <taxon>Prevotella</taxon>
    </lineage>
</organism>
<gene>
    <name evidence="2" type="ORF">HMPREF9018_1284</name>
</gene>
<dbReference type="AlphaFoldDB" id="E1GXH2"/>
<proteinExistence type="predicted"/>
<protein>
    <submittedName>
        <fullName evidence="2">Uncharacterized protein</fullName>
    </submittedName>
</protein>
<accession>E1GXH2</accession>
<dbReference type="Proteomes" id="UP000016016">
    <property type="component" value="Unassembled WGS sequence"/>
</dbReference>
<evidence type="ECO:0000256" key="1">
    <source>
        <dbReference type="SAM" id="Phobius"/>
    </source>
</evidence>
<keyword evidence="1" id="KW-0472">Membrane</keyword>